<organism evidence="5">
    <name type="scientific">freshwater metagenome</name>
    <dbReference type="NCBI Taxonomy" id="449393"/>
    <lineage>
        <taxon>unclassified sequences</taxon>
        <taxon>metagenomes</taxon>
        <taxon>ecological metagenomes</taxon>
    </lineage>
</organism>
<protein>
    <submittedName>
        <fullName evidence="5">Unannotated protein</fullName>
    </submittedName>
</protein>
<evidence type="ECO:0000256" key="2">
    <source>
        <dbReference type="ARBA" id="ARBA00022729"/>
    </source>
</evidence>
<proteinExistence type="inferred from homology"/>
<dbReference type="GO" id="GO:0016787">
    <property type="term" value="F:hydrolase activity"/>
    <property type="evidence" value="ECO:0007669"/>
    <property type="project" value="UniProtKB-KW"/>
</dbReference>
<dbReference type="AlphaFoldDB" id="A0A6J7I8B9"/>
<comment type="similarity">
    <text evidence="1">Belongs to the peptidase S33 family.</text>
</comment>
<evidence type="ECO:0000256" key="1">
    <source>
        <dbReference type="ARBA" id="ARBA00010088"/>
    </source>
</evidence>
<evidence type="ECO:0000259" key="4">
    <source>
        <dbReference type="Pfam" id="PF00561"/>
    </source>
</evidence>
<feature type="domain" description="AB hydrolase-1" evidence="4">
    <location>
        <begin position="91"/>
        <end position="473"/>
    </location>
</feature>
<dbReference type="SUPFAM" id="SSF53474">
    <property type="entry name" value="alpha/beta-Hydrolases"/>
    <property type="match status" value="1"/>
</dbReference>
<keyword evidence="3" id="KW-0378">Hydrolase</keyword>
<dbReference type="PANTHER" id="PTHR43248:SF29">
    <property type="entry name" value="TRIPEPTIDYL AMINOPEPTIDASE"/>
    <property type="match status" value="1"/>
</dbReference>
<dbReference type="InterPro" id="IPR000073">
    <property type="entry name" value="AB_hydrolase_1"/>
</dbReference>
<dbReference type="Gene3D" id="3.40.50.1820">
    <property type="entry name" value="alpha/beta hydrolase"/>
    <property type="match status" value="1"/>
</dbReference>
<name>A0A6J7I8B9_9ZZZZ</name>
<keyword evidence="2" id="KW-0732">Signal</keyword>
<sequence>MKLRFGAKRYKFLVMAISTILLLAGCGTTKAEPFPTASNDTSALNWKTCNGNFQCATLQVPIDYSDASLGTFDIAVLRYRDPNQHDRIGSLVINPGGPGVSGIEYALNAEYILNPEILERYDIVGFDPRGIGQSSAIHCLNATEQDASFASDPKPDNDAEFALALTDTQDFIDKCVANTQHLQYFSTENTAHDMDLLRQNLGDSKLNYMGFSYGTYLGTLYAQQFPNNVGRFVLDGAIDPSIPVEEQSLIQAVAFDKALTNFIKDCHNHKNCPLPIHATGEFFTELFNSVAAKPLTITGEESPRLITEGLVVTGTAAALYDDVAGWPLLRTAIAQAKAGDGTDFAKLADGYSGRNSDGTYIDNQNDANIIIDCLDWPNTQTNAEIRKAATKFTKAAPVFGPYVAFSQITCNLLNQTLGATQIPTNQKLLQINPTNPVLIVGTTQDPATPYAWARALKNYIVGSGLITLQGEGHTGYGRGSACTDDAVDTYLTSGQLPAQDITCR</sequence>
<dbReference type="InterPro" id="IPR051601">
    <property type="entry name" value="Serine_prot/Carboxylest_S33"/>
</dbReference>
<gene>
    <name evidence="5" type="ORF">UFOPK3684_00738</name>
</gene>
<dbReference type="Pfam" id="PF00561">
    <property type="entry name" value="Abhydrolase_1"/>
    <property type="match status" value="1"/>
</dbReference>
<dbReference type="PANTHER" id="PTHR43248">
    <property type="entry name" value="2-SUCCINYL-6-HYDROXY-2,4-CYCLOHEXADIENE-1-CARBOXYLATE SYNTHASE"/>
    <property type="match status" value="1"/>
</dbReference>
<evidence type="ECO:0000256" key="3">
    <source>
        <dbReference type="ARBA" id="ARBA00022801"/>
    </source>
</evidence>
<accession>A0A6J7I8B9</accession>
<dbReference type="EMBL" id="CAFBMZ010000043">
    <property type="protein sequence ID" value="CAB4926921.1"/>
    <property type="molecule type" value="Genomic_DNA"/>
</dbReference>
<evidence type="ECO:0000313" key="5">
    <source>
        <dbReference type="EMBL" id="CAB4926921.1"/>
    </source>
</evidence>
<dbReference type="PROSITE" id="PS51257">
    <property type="entry name" value="PROKAR_LIPOPROTEIN"/>
    <property type="match status" value="1"/>
</dbReference>
<reference evidence="5" key="1">
    <citation type="submission" date="2020-05" db="EMBL/GenBank/DDBJ databases">
        <authorList>
            <person name="Chiriac C."/>
            <person name="Salcher M."/>
            <person name="Ghai R."/>
            <person name="Kavagutti S V."/>
        </authorList>
    </citation>
    <scope>NUCLEOTIDE SEQUENCE</scope>
</reference>
<dbReference type="InterPro" id="IPR029058">
    <property type="entry name" value="AB_hydrolase_fold"/>
</dbReference>